<protein>
    <submittedName>
        <fullName evidence="1">Uncharacterized protein</fullName>
    </submittedName>
</protein>
<dbReference type="GO" id="GO:0042597">
    <property type="term" value="C:periplasmic space"/>
    <property type="evidence" value="ECO:0007669"/>
    <property type="project" value="InterPro"/>
</dbReference>
<dbReference type="AlphaFoldDB" id="A0A2W5R9N3"/>
<accession>A0A2W5R9N3</accession>
<dbReference type="Proteomes" id="UP000248887">
    <property type="component" value="Unassembled WGS sequence"/>
</dbReference>
<name>A0A2W5R9N3_ANCNO</name>
<organism evidence="1 2">
    <name type="scientific">Ancylobacter novellus</name>
    <name type="common">Thiobacillus novellus</name>
    <dbReference type="NCBI Taxonomy" id="921"/>
    <lineage>
        <taxon>Bacteria</taxon>
        <taxon>Pseudomonadati</taxon>
        <taxon>Pseudomonadota</taxon>
        <taxon>Alphaproteobacteria</taxon>
        <taxon>Hyphomicrobiales</taxon>
        <taxon>Xanthobacteraceae</taxon>
        <taxon>Ancylobacter</taxon>
    </lineage>
</organism>
<dbReference type="EMBL" id="QFQD01000003">
    <property type="protein sequence ID" value="PZQ85494.1"/>
    <property type="molecule type" value="Genomic_DNA"/>
</dbReference>
<gene>
    <name evidence="1" type="ORF">DI549_02000</name>
</gene>
<dbReference type="InterPro" id="IPR012899">
    <property type="entry name" value="LTXXQ"/>
</dbReference>
<proteinExistence type="predicted"/>
<sequence>MTGHIEGRLAFLKTELKITDVQESKWNVFADAVRANAKAMMGMREGMMQARGGALPVRLERIEKAMTLCQESLRTIKAAVEPLYASFSDEQKRAADQLMVSPMGLF</sequence>
<reference evidence="1 2" key="1">
    <citation type="submission" date="2017-08" db="EMBL/GenBank/DDBJ databases">
        <title>Infants hospitalized years apart are colonized by the same room-sourced microbial strains.</title>
        <authorList>
            <person name="Brooks B."/>
            <person name="Olm M.R."/>
            <person name="Firek B.A."/>
            <person name="Baker R."/>
            <person name="Thomas B.C."/>
            <person name="Morowitz M.J."/>
            <person name="Banfield J.F."/>
        </authorList>
    </citation>
    <scope>NUCLEOTIDE SEQUENCE [LARGE SCALE GENOMIC DNA]</scope>
    <source>
        <strain evidence="1">S2_005_001_R2_27</strain>
    </source>
</reference>
<evidence type="ECO:0000313" key="2">
    <source>
        <dbReference type="Proteomes" id="UP000248887"/>
    </source>
</evidence>
<comment type="caution">
    <text evidence="1">The sequence shown here is derived from an EMBL/GenBank/DDBJ whole genome shotgun (WGS) entry which is preliminary data.</text>
</comment>
<evidence type="ECO:0000313" key="1">
    <source>
        <dbReference type="EMBL" id="PZQ85494.1"/>
    </source>
</evidence>
<dbReference type="Pfam" id="PF07813">
    <property type="entry name" value="LTXXQ"/>
    <property type="match status" value="1"/>
</dbReference>